<dbReference type="Gene3D" id="1.10.150.280">
    <property type="entry name" value="AF1531-like domain"/>
    <property type="match status" value="1"/>
</dbReference>
<dbReference type="GO" id="GO:0003677">
    <property type="term" value="F:DNA binding"/>
    <property type="evidence" value="ECO:0007669"/>
    <property type="project" value="InterPro"/>
</dbReference>
<dbReference type="Proteomes" id="UP000029264">
    <property type="component" value="Unassembled WGS sequence"/>
</dbReference>
<sequence length="101" mass="10958">MRITQYGLLAVALLLTPLAFTAHANDELVKPVEATQALQKISINTASVAELQLLKGIGEAKAQAIVDYRDSHGKFESIEQLSEVKGIGKKLIEKNADILML</sequence>
<dbReference type="EMBL" id="JPEO01000003">
    <property type="protein sequence ID" value="KFZ38055.1"/>
    <property type="molecule type" value="Genomic_DNA"/>
</dbReference>
<reference evidence="3 4" key="1">
    <citation type="submission" date="2014-06" db="EMBL/GenBank/DDBJ databases">
        <title>Shewanella sp. YQH10.</title>
        <authorList>
            <person name="Liu Y."/>
            <person name="Zeng R."/>
        </authorList>
    </citation>
    <scope>NUCLEOTIDE SEQUENCE [LARGE SCALE GENOMIC DNA]</scope>
    <source>
        <strain evidence="3 4">YQH10</strain>
    </source>
</reference>
<dbReference type="eggNOG" id="COG1555">
    <property type="taxonomic scope" value="Bacteria"/>
</dbReference>
<dbReference type="AlphaFoldDB" id="A0A094JDR0"/>
<dbReference type="InterPro" id="IPR010994">
    <property type="entry name" value="RuvA_2-like"/>
</dbReference>
<dbReference type="OrthoDB" id="7510573at2"/>
<dbReference type="Pfam" id="PF12836">
    <property type="entry name" value="HHH_3"/>
    <property type="match status" value="1"/>
</dbReference>
<feature type="signal peptide" evidence="1">
    <location>
        <begin position="1"/>
        <end position="24"/>
    </location>
</feature>
<dbReference type="GO" id="GO:0006281">
    <property type="term" value="P:DNA repair"/>
    <property type="evidence" value="ECO:0007669"/>
    <property type="project" value="InterPro"/>
</dbReference>
<name>A0A094JDR0_9GAMM</name>
<dbReference type="InterPro" id="IPR003583">
    <property type="entry name" value="Hlx-hairpin-Hlx_DNA-bd_motif"/>
</dbReference>
<organism evidence="3 4">
    <name type="scientific">Shewanella mangrovi</name>
    <dbReference type="NCBI Taxonomy" id="1515746"/>
    <lineage>
        <taxon>Bacteria</taxon>
        <taxon>Pseudomonadati</taxon>
        <taxon>Pseudomonadota</taxon>
        <taxon>Gammaproteobacteria</taxon>
        <taxon>Alteromonadales</taxon>
        <taxon>Shewanellaceae</taxon>
        <taxon>Shewanella</taxon>
    </lineage>
</organism>
<dbReference type="GO" id="GO:0015627">
    <property type="term" value="C:type II protein secretion system complex"/>
    <property type="evidence" value="ECO:0007669"/>
    <property type="project" value="TreeGrafter"/>
</dbReference>
<feature type="domain" description="Helix-hairpin-helix DNA-binding motif class 1" evidence="2">
    <location>
        <begin position="49"/>
        <end position="68"/>
    </location>
</feature>
<dbReference type="RefSeq" id="WP_037440683.1">
    <property type="nucleotide sequence ID" value="NZ_JPEO01000003.1"/>
</dbReference>
<accession>A0A094JDR0</accession>
<dbReference type="NCBIfam" id="TIGR00426">
    <property type="entry name" value="competence protein ComEA helix-hairpin-helix repeat region"/>
    <property type="match status" value="1"/>
</dbReference>
<dbReference type="GO" id="GO:0015628">
    <property type="term" value="P:protein secretion by the type II secretion system"/>
    <property type="evidence" value="ECO:0007669"/>
    <property type="project" value="TreeGrafter"/>
</dbReference>
<evidence type="ECO:0000256" key="1">
    <source>
        <dbReference type="SAM" id="SignalP"/>
    </source>
</evidence>
<evidence type="ECO:0000313" key="4">
    <source>
        <dbReference type="Proteomes" id="UP000029264"/>
    </source>
</evidence>
<keyword evidence="1" id="KW-0732">Signal</keyword>
<gene>
    <name evidence="3" type="ORF">HR45_05970</name>
</gene>
<evidence type="ECO:0000259" key="2">
    <source>
        <dbReference type="SMART" id="SM00278"/>
    </source>
</evidence>
<dbReference type="PANTHER" id="PTHR21180">
    <property type="entry name" value="ENDONUCLEASE/EXONUCLEASE/PHOSPHATASE FAMILY DOMAIN-CONTAINING PROTEIN 1"/>
    <property type="match status" value="1"/>
</dbReference>
<dbReference type="PANTHER" id="PTHR21180:SF32">
    <property type="entry name" value="ENDONUCLEASE_EXONUCLEASE_PHOSPHATASE FAMILY DOMAIN-CONTAINING PROTEIN 1"/>
    <property type="match status" value="1"/>
</dbReference>
<dbReference type="InterPro" id="IPR051675">
    <property type="entry name" value="Endo/Exo/Phosphatase_dom_1"/>
</dbReference>
<dbReference type="SMART" id="SM00278">
    <property type="entry name" value="HhH1"/>
    <property type="match status" value="2"/>
</dbReference>
<evidence type="ECO:0000313" key="3">
    <source>
        <dbReference type="EMBL" id="KFZ38055.1"/>
    </source>
</evidence>
<comment type="caution">
    <text evidence="3">The sequence shown here is derived from an EMBL/GenBank/DDBJ whole genome shotgun (WGS) entry which is preliminary data.</text>
</comment>
<dbReference type="InterPro" id="IPR004509">
    <property type="entry name" value="Competence_ComEA_HhH"/>
</dbReference>
<dbReference type="STRING" id="1515746.HR45_05970"/>
<keyword evidence="4" id="KW-1185">Reference proteome</keyword>
<proteinExistence type="predicted"/>
<dbReference type="SUPFAM" id="SSF47781">
    <property type="entry name" value="RuvA domain 2-like"/>
    <property type="match status" value="1"/>
</dbReference>
<protein>
    <recommendedName>
        <fullName evidence="2">Helix-hairpin-helix DNA-binding motif class 1 domain-containing protein</fullName>
    </recommendedName>
</protein>
<feature type="domain" description="Helix-hairpin-helix DNA-binding motif class 1" evidence="2">
    <location>
        <begin position="79"/>
        <end position="98"/>
    </location>
</feature>
<feature type="chain" id="PRO_5001900555" description="Helix-hairpin-helix DNA-binding motif class 1 domain-containing protein" evidence="1">
    <location>
        <begin position="25"/>
        <end position="101"/>
    </location>
</feature>